<evidence type="ECO:0000256" key="2">
    <source>
        <dbReference type="ARBA" id="ARBA00022448"/>
    </source>
</evidence>
<dbReference type="GO" id="GO:0036228">
    <property type="term" value="P:protein localization to nuclear inner membrane"/>
    <property type="evidence" value="ECO:0007669"/>
    <property type="project" value="EnsemblFungi"/>
</dbReference>
<evidence type="ECO:0000256" key="1">
    <source>
        <dbReference type="ARBA" id="ARBA00004567"/>
    </source>
</evidence>
<name>J7R2G6_HUIN7</name>
<dbReference type="RefSeq" id="XP_022463241.1">
    <property type="nucleotide sequence ID" value="XM_022606557.1"/>
</dbReference>
<evidence type="ECO:0000259" key="9">
    <source>
        <dbReference type="PROSITE" id="PS50196"/>
    </source>
</evidence>
<dbReference type="InterPro" id="IPR053074">
    <property type="entry name" value="NPC_Nucleoporin"/>
</dbReference>
<keyword evidence="4" id="KW-0653">Protein transport</keyword>
<reference evidence="10 11" key="1">
    <citation type="journal article" date="2011" name="Proc. Natl. Acad. Sci. U.S.A.">
        <title>Evolutionary erosion of yeast sex chromosomes by mating-type switching accidents.</title>
        <authorList>
            <person name="Gordon J.L."/>
            <person name="Armisen D."/>
            <person name="Proux-Wera E."/>
            <person name="Oheigeartaigh S.S."/>
            <person name="Byrne K.P."/>
            <person name="Wolfe K.H."/>
        </authorList>
    </citation>
    <scope>NUCLEOTIDE SEQUENCE [LARGE SCALE GENOMIC DNA]</scope>
    <source>
        <strain evidence="11">ATCC MYA-139 / BCRC 22969 / CBS 8797 / CCRC 22969 / KCTC 17520 / NBRC 10181 / NCYC 3082</strain>
    </source>
</reference>
<dbReference type="GO" id="GO:0005737">
    <property type="term" value="C:cytoplasm"/>
    <property type="evidence" value="ECO:0007669"/>
    <property type="project" value="EnsemblFungi"/>
</dbReference>
<evidence type="ECO:0000256" key="5">
    <source>
        <dbReference type="ARBA" id="ARBA00023010"/>
    </source>
</evidence>
<dbReference type="GO" id="GO:0006611">
    <property type="term" value="P:protein export from nucleus"/>
    <property type="evidence" value="ECO:0007669"/>
    <property type="project" value="EnsemblFungi"/>
</dbReference>
<dbReference type="OrthoDB" id="185618at2759"/>
<accession>J7R2G6</accession>
<dbReference type="Pfam" id="PF00638">
    <property type="entry name" value="Ran_BP1"/>
    <property type="match status" value="1"/>
</dbReference>
<evidence type="ECO:0000256" key="6">
    <source>
        <dbReference type="ARBA" id="ARBA00023132"/>
    </source>
</evidence>
<protein>
    <recommendedName>
        <fullName evidence="9">RanBD1 domain-containing protein</fullName>
    </recommendedName>
</protein>
<feature type="region of interest" description="Disordered" evidence="8">
    <location>
        <begin position="215"/>
        <end position="241"/>
    </location>
</feature>
<dbReference type="InterPro" id="IPR000156">
    <property type="entry name" value="Ran_bind_dom"/>
</dbReference>
<keyword evidence="7" id="KW-0539">Nucleus</keyword>
<dbReference type="GO" id="GO:0006607">
    <property type="term" value="P:NLS-bearing protein import into nucleus"/>
    <property type="evidence" value="ECO:0007669"/>
    <property type="project" value="EnsemblFungi"/>
</dbReference>
<keyword evidence="11" id="KW-1185">Reference proteome</keyword>
<dbReference type="GO" id="GO:0044614">
    <property type="term" value="C:nuclear pore cytoplasmic filaments"/>
    <property type="evidence" value="ECO:0007669"/>
    <property type="project" value="EnsemblFungi"/>
</dbReference>
<feature type="compositionally biased region" description="Polar residues" evidence="8">
    <location>
        <begin position="136"/>
        <end position="159"/>
    </location>
</feature>
<evidence type="ECO:0000313" key="10">
    <source>
        <dbReference type="EMBL" id="CCK68995.1"/>
    </source>
</evidence>
<feature type="compositionally biased region" description="Polar residues" evidence="8">
    <location>
        <begin position="447"/>
        <end position="471"/>
    </location>
</feature>
<proteinExistence type="predicted"/>
<feature type="compositionally biased region" description="Basic and acidic residues" evidence="8">
    <location>
        <begin position="500"/>
        <end position="512"/>
    </location>
</feature>
<feature type="compositionally biased region" description="Polar residues" evidence="8">
    <location>
        <begin position="517"/>
        <end position="544"/>
    </location>
</feature>
<dbReference type="GO" id="GO:0061676">
    <property type="term" value="F:importin-alpha family protein binding"/>
    <property type="evidence" value="ECO:0007669"/>
    <property type="project" value="EnsemblFungi"/>
</dbReference>
<dbReference type="PROSITE" id="PS50196">
    <property type="entry name" value="RANBD1"/>
    <property type="match status" value="1"/>
</dbReference>
<dbReference type="GO" id="GO:0044615">
    <property type="term" value="C:nuclear pore nuclear basket"/>
    <property type="evidence" value="ECO:0007669"/>
    <property type="project" value="EnsemblFungi"/>
</dbReference>
<dbReference type="GO" id="GO:0016973">
    <property type="term" value="P:poly(A)+ mRNA export from nucleus"/>
    <property type="evidence" value="ECO:0007669"/>
    <property type="project" value="EnsemblFungi"/>
</dbReference>
<feature type="region of interest" description="Disordered" evidence="8">
    <location>
        <begin position="257"/>
        <end position="546"/>
    </location>
</feature>
<dbReference type="GO" id="GO:0030466">
    <property type="term" value="P:silent mating-type cassette heterochromatin formation"/>
    <property type="evidence" value="ECO:0007669"/>
    <property type="project" value="EnsemblFungi"/>
</dbReference>
<feature type="compositionally biased region" description="Basic and acidic residues" evidence="8">
    <location>
        <begin position="286"/>
        <end position="298"/>
    </location>
</feature>
<dbReference type="GO" id="GO:0042564">
    <property type="term" value="C:NLS-dependent protein nuclear import complex"/>
    <property type="evidence" value="ECO:0007669"/>
    <property type="project" value="EnsemblFungi"/>
</dbReference>
<sequence length="691" mass="74053">MSKRFAGNQLTRETYADNSDDERRSEEEAPATVASAEIMNRRKIAMPRRKMEFTAKPVTPAVQSESEFANSFSFGKKPSMDKKSPDANAVKLKALNVQFKSKLDDVVSKDPCADLSSLFDKYKRYLADINSEKTKNSTPSSGVQSTSNSAQSSFQLQPTSSAVITSDSNAIAVTGPASHSSASEGEEEEQKDIKIEGPKFTISTKPITSDSVFAFGTAKKAPSPKEDSDSESDIEIKGPQFTFSGDVKSDIFKLKPKPSVTTEDSNVSEKKTVTFDAAATGPAQETMKEETQPEEKPKFTFGASTNAPAKANPFIFGKGPATDNLKEDKTSEEEKPKPAFSFGAPNPVAKTSGNDSSVPSFTFGAKPKETETSSTKPAFSFGSTIANPTSEKPAVPSSAFSFGSISSSQATTATNTETPEEKGTKPSFSFNFPASNGGKDAQPPASKVTSTPSFAFGSTTKPTLENDGTTATEEKPKPSFSFGSSTTEAKNPPSFVFGKSNDKSEPEEENKKPSFIFGSNSNTTGTNPPSFSFGKPNNNNSSASGGFKFTLPFGQKPATANTEAQNVVETANATNNETTQTPEPVQPAEEETTTQFELQNGEEGETVLFSQRAKLMLFNTETKAYDSCGVGEMKLLQNGSDKTKIRLLCRSDGMGNILLNTAVIKSFNYTPLTPENENLVRRPPPLALMVR</sequence>
<evidence type="ECO:0000256" key="8">
    <source>
        <dbReference type="SAM" id="MobiDB-lite"/>
    </source>
</evidence>
<dbReference type="GeneID" id="34524645"/>
<dbReference type="GO" id="GO:0031990">
    <property type="term" value="P:mRNA export from nucleus in response to heat stress"/>
    <property type="evidence" value="ECO:0007669"/>
    <property type="project" value="EnsemblFungi"/>
</dbReference>
<dbReference type="InterPro" id="IPR015007">
    <property type="entry name" value="NUP2/50/61"/>
</dbReference>
<feature type="region of interest" description="Disordered" evidence="8">
    <location>
        <begin position="1"/>
        <end position="35"/>
    </location>
</feature>
<dbReference type="SMART" id="SM00160">
    <property type="entry name" value="RanBD"/>
    <property type="match status" value="1"/>
</dbReference>
<organism evidence="10 11">
    <name type="scientific">Huiozyma naganishii (strain ATCC MYA-139 / BCRC 22969 / CBS 8797 / KCTC 17520 / NBRC 10181 / NCYC 3082 / Yp74L-3)</name>
    <name type="common">Yeast</name>
    <name type="synonym">Kazachstania naganishii</name>
    <dbReference type="NCBI Taxonomy" id="1071383"/>
    <lineage>
        <taxon>Eukaryota</taxon>
        <taxon>Fungi</taxon>
        <taxon>Dikarya</taxon>
        <taxon>Ascomycota</taxon>
        <taxon>Saccharomycotina</taxon>
        <taxon>Saccharomycetes</taxon>
        <taxon>Saccharomycetales</taxon>
        <taxon>Saccharomycetaceae</taxon>
        <taxon>Huiozyma</taxon>
    </lineage>
</organism>
<dbReference type="KEGG" id="kng:KNAG_0B05630"/>
<dbReference type="GO" id="GO:0031267">
    <property type="term" value="F:small GTPase binding"/>
    <property type="evidence" value="ECO:0007669"/>
    <property type="project" value="EnsemblFungi"/>
</dbReference>
<feature type="region of interest" description="Disordered" evidence="8">
    <location>
        <begin position="173"/>
        <end position="201"/>
    </location>
</feature>
<dbReference type="SUPFAM" id="SSF50729">
    <property type="entry name" value="PH domain-like"/>
    <property type="match status" value="1"/>
</dbReference>
<dbReference type="Pfam" id="PF08911">
    <property type="entry name" value="NUP50"/>
    <property type="match status" value="1"/>
</dbReference>
<dbReference type="PANTHER" id="PTHR38697">
    <property type="entry name" value="NUCLEAR PORE COMPLEX PROTEIN SIMILAR TO S. CEREVISIAE NUP2 (EUROFUNG)"/>
    <property type="match status" value="1"/>
</dbReference>
<feature type="domain" description="RanBD1" evidence="9">
    <location>
        <begin position="581"/>
        <end position="680"/>
    </location>
</feature>
<dbReference type="Gene3D" id="2.30.29.30">
    <property type="entry name" value="Pleckstrin-homology domain (PH domain)/Phosphotyrosine-binding domain (PTB)"/>
    <property type="match status" value="1"/>
</dbReference>
<dbReference type="AlphaFoldDB" id="J7R2G6"/>
<evidence type="ECO:0000313" key="11">
    <source>
        <dbReference type="Proteomes" id="UP000006310"/>
    </source>
</evidence>
<dbReference type="Proteomes" id="UP000006310">
    <property type="component" value="Chromosome 2"/>
</dbReference>
<dbReference type="eggNOG" id="KOG4719">
    <property type="taxonomic scope" value="Eukaryota"/>
</dbReference>
<keyword evidence="3" id="KW-0509">mRNA transport</keyword>
<reference evidence="11" key="2">
    <citation type="submission" date="2012-08" db="EMBL/GenBank/DDBJ databases">
        <title>Genome sequence of Kazachstania naganishii.</title>
        <authorList>
            <person name="Gordon J.L."/>
            <person name="Armisen D."/>
            <person name="Proux-Wera E."/>
            <person name="OhEigeartaigh S.S."/>
            <person name="Byrne K.P."/>
            <person name="Wolfe K.H."/>
        </authorList>
    </citation>
    <scope>NUCLEOTIDE SEQUENCE [LARGE SCALE GENOMIC DNA]</scope>
    <source>
        <strain evidence="11">ATCC MYA-139 / BCRC 22969 / CBS 8797 / CCRC 22969 / KCTC 17520 / NBRC 10181 / NCYC 3082</strain>
    </source>
</reference>
<keyword evidence="5" id="KW-0811">Translocation</keyword>
<dbReference type="GO" id="GO:0031509">
    <property type="term" value="P:subtelomeric heterochromatin formation"/>
    <property type="evidence" value="ECO:0007669"/>
    <property type="project" value="EnsemblFungi"/>
</dbReference>
<evidence type="ECO:0000256" key="4">
    <source>
        <dbReference type="ARBA" id="ARBA00022927"/>
    </source>
</evidence>
<comment type="subcellular location">
    <subcellularLocation>
        <location evidence="1">Nucleus</location>
        <location evidence="1">Nuclear pore complex</location>
    </subcellularLocation>
</comment>
<dbReference type="GO" id="GO:0000973">
    <property type="term" value="P:post-transcriptional tethering of RNA polymerase II gene DNA at nuclear periphery"/>
    <property type="evidence" value="ECO:0007669"/>
    <property type="project" value="EnsemblFungi"/>
</dbReference>
<feature type="compositionally biased region" description="Low complexity" evidence="8">
    <location>
        <begin position="397"/>
        <end position="417"/>
    </location>
</feature>
<gene>
    <name evidence="10" type="primary">KNAG0B05630</name>
    <name evidence="10" type="ordered locus">KNAG_0B05630</name>
</gene>
<dbReference type="PANTHER" id="PTHR38697:SF1">
    <property type="entry name" value="NUCLEAR PORE COMPLEX PROTEIN SIMILAR TO S. CEREVISIAE NUP2 (EUROFUNG)"/>
    <property type="match status" value="1"/>
</dbReference>
<feature type="compositionally biased region" description="Polar residues" evidence="8">
    <location>
        <begin position="372"/>
        <end position="390"/>
    </location>
</feature>
<dbReference type="HOGENOM" id="CLU_018357_0_0_1"/>
<feature type="compositionally biased region" description="Polar residues" evidence="8">
    <location>
        <begin position="349"/>
        <end position="360"/>
    </location>
</feature>
<dbReference type="STRING" id="1071383.J7R2G6"/>
<evidence type="ECO:0000256" key="7">
    <source>
        <dbReference type="ARBA" id="ARBA00023242"/>
    </source>
</evidence>
<evidence type="ECO:0000256" key="3">
    <source>
        <dbReference type="ARBA" id="ARBA00022816"/>
    </source>
</evidence>
<feature type="region of interest" description="Disordered" evidence="8">
    <location>
        <begin position="132"/>
        <end position="159"/>
    </location>
</feature>
<dbReference type="EMBL" id="HE978315">
    <property type="protein sequence ID" value="CCK68995.1"/>
    <property type="molecule type" value="Genomic_DNA"/>
</dbReference>
<dbReference type="eggNOG" id="KOG0864">
    <property type="taxonomic scope" value="Eukaryota"/>
</dbReference>
<dbReference type="GO" id="GO:0000781">
    <property type="term" value="C:chromosome, telomeric region"/>
    <property type="evidence" value="ECO:0007669"/>
    <property type="project" value="GOC"/>
</dbReference>
<dbReference type="InterPro" id="IPR011993">
    <property type="entry name" value="PH-like_dom_sf"/>
</dbReference>
<keyword evidence="6" id="KW-0906">Nuclear pore complex</keyword>
<dbReference type="GO" id="GO:0017056">
    <property type="term" value="F:structural constituent of nuclear pore"/>
    <property type="evidence" value="ECO:0007669"/>
    <property type="project" value="EnsemblFungi"/>
</dbReference>
<dbReference type="CDD" id="cd00835">
    <property type="entry name" value="RanBD_family"/>
    <property type="match status" value="1"/>
</dbReference>
<feature type="compositionally biased region" description="Basic and acidic residues" evidence="8">
    <location>
        <begin position="324"/>
        <end position="337"/>
    </location>
</feature>
<dbReference type="OMA" id="SDGMGHI"/>
<keyword evidence="2" id="KW-0813">Transport</keyword>